<name>A0ABP4DSY4_9ACTN</name>
<organism evidence="2 3">
    <name type="scientific">Kitasatospora nipponensis</name>
    <dbReference type="NCBI Taxonomy" id="258049"/>
    <lineage>
        <taxon>Bacteria</taxon>
        <taxon>Bacillati</taxon>
        <taxon>Actinomycetota</taxon>
        <taxon>Actinomycetes</taxon>
        <taxon>Kitasatosporales</taxon>
        <taxon>Streptomycetaceae</taxon>
        <taxon>Kitasatospora</taxon>
    </lineage>
</organism>
<evidence type="ECO:0000313" key="2">
    <source>
        <dbReference type="EMBL" id="GAA1069821.1"/>
    </source>
</evidence>
<sequence>MRASRIIARSLLCLPLALSVTACVSASTGTAHPASSPLAPSAGAASSAAPSPTAPVSVDPALAALSADDLLKQSTQALLAADTLTMDVQGVTQSGQTTAHLQIARQAGSCAGATTLAGAPMMTFVSTAQQFWLRPEPAYWSVHPGGAAAKPVKGHYAAGPAGDAKVQGLASLCHVDQALASVLDPAGKATKGDPTTVDGQGAITLNVVGSDGKSSTTVLVAAAGKPYPLQLTQGAERLTFAGFGQPVTIQPPAEGDVVALHDFGQLLG</sequence>
<gene>
    <name evidence="2" type="ORF">GCM10009665_77510</name>
</gene>
<feature type="signal peptide" evidence="1">
    <location>
        <begin position="1"/>
        <end position="26"/>
    </location>
</feature>
<keyword evidence="1" id="KW-0732">Signal</keyword>
<evidence type="ECO:0000313" key="3">
    <source>
        <dbReference type="Proteomes" id="UP001500037"/>
    </source>
</evidence>
<evidence type="ECO:0008006" key="4">
    <source>
        <dbReference type="Google" id="ProtNLM"/>
    </source>
</evidence>
<protein>
    <recommendedName>
        <fullName evidence="4">Lipoprotein LprG</fullName>
    </recommendedName>
</protein>
<dbReference type="Gene3D" id="2.50.20.20">
    <property type="match status" value="1"/>
</dbReference>
<feature type="chain" id="PRO_5047435954" description="Lipoprotein LprG" evidence="1">
    <location>
        <begin position="27"/>
        <end position="268"/>
    </location>
</feature>
<dbReference type="EMBL" id="BAAALF010000353">
    <property type="protein sequence ID" value="GAA1069821.1"/>
    <property type="molecule type" value="Genomic_DNA"/>
</dbReference>
<dbReference type="RefSeq" id="WP_344447023.1">
    <property type="nucleotide sequence ID" value="NZ_BAAALF010000353.1"/>
</dbReference>
<dbReference type="PROSITE" id="PS51257">
    <property type="entry name" value="PROKAR_LIPOPROTEIN"/>
    <property type="match status" value="1"/>
</dbReference>
<keyword evidence="3" id="KW-1185">Reference proteome</keyword>
<accession>A0ABP4DSY4</accession>
<dbReference type="Proteomes" id="UP001500037">
    <property type="component" value="Unassembled WGS sequence"/>
</dbReference>
<comment type="caution">
    <text evidence="2">The sequence shown here is derived from an EMBL/GenBank/DDBJ whole genome shotgun (WGS) entry which is preliminary data.</text>
</comment>
<evidence type="ECO:0000256" key="1">
    <source>
        <dbReference type="SAM" id="SignalP"/>
    </source>
</evidence>
<proteinExistence type="predicted"/>
<reference evidence="3" key="1">
    <citation type="journal article" date="2019" name="Int. J. Syst. Evol. Microbiol.">
        <title>The Global Catalogue of Microorganisms (GCM) 10K type strain sequencing project: providing services to taxonomists for standard genome sequencing and annotation.</title>
        <authorList>
            <consortium name="The Broad Institute Genomics Platform"/>
            <consortium name="The Broad Institute Genome Sequencing Center for Infectious Disease"/>
            <person name="Wu L."/>
            <person name="Ma J."/>
        </authorList>
    </citation>
    <scope>NUCLEOTIDE SEQUENCE [LARGE SCALE GENOMIC DNA]</scope>
    <source>
        <strain evidence="3">JCM 13004</strain>
    </source>
</reference>